<comment type="caution">
    <text evidence="2">The sequence shown here is derived from an EMBL/GenBank/DDBJ whole genome shotgun (WGS) entry which is preliminary data.</text>
</comment>
<evidence type="ECO:0000313" key="2">
    <source>
        <dbReference type="EMBL" id="EJN57171.1"/>
    </source>
</evidence>
<dbReference type="Proteomes" id="UP000007813">
    <property type="component" value="Unassembled WGS sequence"/>
</dbReference>
<dbReference type="AlphaFoldDB" id="J3JD46"/>
<proteinExistence type="predicted"/>
<reference evidence="2 3" key="1">
    <citation type="journal article" date="2012" name="J. Bacteriol.">
        <title>Draft Genome Sequence of the Extremely Halophilic Archaeon Halogranum salarium B-1T.</title>
        <authorList>
            <person name="Kim K.K."/>
            <person name="Lee K.C."/>
            <person name="Lee J.S."/>
        </authorList>
    </citation>
    <scope>NUCLEOTIDE SEQUENCE [LARGE SCALE GENOMIC DNA]</scope>
    <source>
        <strain evidence="2 3">B-1</strain>
    </source>
</reference>
<dbReference type="EMBL" id="ALJD01000016">
    <property type="protein sequence ID" value="EJN57171.1"/>
    <property type="molecule type" value="Genomic_DNA"/>
</dbReference>
<accession>J3JD46</accession>
<sequence length="54" mass="5930">MSGSSRTGHERRAAAVTATSTELRRVDAVRRDGSENGSRRDVTPEYTDAKHRAT</sequence>
<gene>
    <name evidence="2" type="ORF">HSB1_45570</name>
</gene>
<protein>
    <submittedName>
        <fullName evidence="2">Uncharacterized protein</fullName>
    </submittedName>
</protein>
<feature type="compositionally biased region" description="Basic and acidic residues" evidence="1">
    <location>
        <begin position="22"/>
        <end position="54"/>
    </location>
</feature>
<organism evidence="2 3">
    <name type="scientific">Halogranum salarium B-1</name>
    <dbReference type="NCBI Taxonomy" id="1210908"/>
    <lineage>
        <taxon>Archaea</taxon>
        <taxon>Methanobacteriati</taxon>
        <taxon>Methanobacteriota</taxon>
        <taxon>Stenosarchaea group</taxon>
        <taxon>Halobacteria</taxon>
        <taxon>Halobacteriales</taxon>
        <taxon>Haloferacaceae</taxon>
    </lineage>
</organism>
<evidence type="ECO:0000256" key="1">
    <source>
        <dbReference type="SAM" id="MobiDB-lite"/>
    </source>
</evidence>
<feature type="region of interest" description="Disordered" evidence="1">
    <location>
        <begin position="1"/>
        <end position="54"/>
    </location>
</feature>
<evidence type="ECO:0000313" key="3">
    <source>
        <dbReference type="Proteomes" id="UP000007813"/>
    </source>
</evidence>
<name>J3JD46_9EURY</name>